<name>A0AB39HQ09_9BACI</name>
<keyword evidence="2" id="KW-0902">Two-component regulatory system</keyword>
<dbReference type="RefSeq" id="WP_368653425.1">
    <property type="nucleotide sequence ID" value="NZ_CP162599.1"/>
</dbReference>
<dbReference type="InterPro" id="IPR001789">
    <property type="entry name" value="Sig_transdc_resp-reg_receiver"/>
</dbReference>
<reference evidence="8" key="1">
    <citation type="submission" date="2024-07" db="EMBL/GenBank/DDBJ databases">
        <title>Halotolerant mesophilic bacterium Ornithinibacillus sp. 4-3, sp. nov., isolated from soil.</title>
        <authorList>
            <person name="Sidarenka A.V."/>
            <person name="Guliayeva D.E."/>
            <person name="Leanovich S.I."/>
            <person name="Hileuskaya K.S."/>
            <person name="Akhremchuk A.E."/>
            <person name="Sikolenko M.A."/>
            <person name="Valentovich L.N."/>
        </authorList>
    </citation>
    <scope>NUCLEOTIDE SEQUENCE</scope>
    <source>
        <strain evidence="8">4-3</strain>
    </source>
</reference>
<keyword evidence="5" id="KW-0804">Transcription</keyword>
<evidence type="ECO:0000256" key="2">
    <source>
        <dbReference type="ARBA" id="ARBA00023012"/>
    </source>
</evidence>
<evidence type="ECO:0000256" key="5">
    <source>
        <dbReference type="ARBA" id="ARBA00023163"/>
    </source>
</evidence>
<dbReference type="GO" id="GO:0000156">
    <property type="term" value="F:phosphorelay response regulator activity"/>
    <property type="evidence" value="ECO:0007669"/>
    <property type="project" value="TreeGrafter"/>
</dbReference>
<keyword evidence="1 6" id="KW-0597">Phosphoprotein</keyword>
<dbReference type="PANTHER" id="PTHR48111">
    <property type="entry name" value="REGULATOR OF RPOS"/>
    <property type="match status" value="1"/>
</dbReference>
<evidence type="ECO:0000313" key="8">
    <source>
        <dbReference type="EMBL" id="XDK32737.1"/>
    </source>
</evidence>
<dbReference type="EMBL" id="CP162599">
    <property type="protein sequence ID" value="XDK32737.1"/>
    <property type="molecule type" value="Genomic_DNA"/>
</dbReference>
<keyword evidence="3" id="KW-0805">Transcription regulation</keyword>
<dbReference type="GO" id="GO:0005829">
    <property type="term" value="C:cytosol"/>
    <property type="evidence" value="ECO:0007669"/>
    <property type="project" value="TreeGrafter"/>
</dbReference>
<evidence type="ECO:0000256" key="6">
    <source>
        <dbReference type="PROSITE-ProRule" id="PRU00169"/>
    </source>
</evidence>
<dbReference type="Gene3D" id="1.10.10.10">
    <property type="entry name" value="Winged helix-like DNA-binding domain superfamily/Winged helix DNA-binding domain"/>
    <property type="match status" value="1"/>
</dbReference>
<protein>
    <submittedName>
        <fullName evidence="8">Response regulator</fullName>
    </submittedName>
</protein>
<dbReference type="InterPro" id="IPR011006">
    <property type="entry name" value="CheY-like_superfamily"/>
</dbReference>
<dbReference type="Gene3D" id="3.40.50.2300">
    <property type="match status" value="1"/>
</dbReference>
<organism evidence="8">
    <name type="scientific">Ornithinibacillus sp. 4-3</name>
    <dbReference type="NCBI Taxonomy" id="3231488"/>
    <lineage>
        <taxon>Bacteria</taxon>
        <taxon>Bacillati</taxon>
        <taxon>Bacillota</taxon>
        <taxon>Bacilli</taxon>
        <taxon>Bacillales</taxon>
        <taxon>Bacillaceae</taxon>
        <taxon>Ornithinibacillus</taxon>
    </lineage>
</organism>
<dbReference type="SUPFAM" id="SSF52172">
    <property type="entry name" value="CheY-like"/>
    <property type="match status" value="1"/>
</dbReference>
<dbReference type="Pfam" id="PF00072">
    <property type="entry name" value="Response_reg"/>
    <property type="match status" value="1"/>
</dbReference>
<dbReference type="InterPro" id="IPR036388">
    <property type="entry name" value="WH-like_DNA-bd_sf"/>
</dbReference>
<dbReference type="GO" id="GO:0006355">
    <property type="term" value="P:regulation of DNA-templated transcription"/>
    <property type="evidence" value="ECO:0007669"/>
    <property type="project" value="TreeGrafter"/>
</dbReference>
<dbReference type="GO" id="GO:0032993">
    <property type="term" value="C:protein-DNA complex"/>
    <property type="evidence" value="ECO:0007669"/>
    <property type="project" value="TreeGrafter"/>
</dbReference>
<keyword evidence="4" id="KW-0238">DNA-binding</keyword>
<dbReference type="InterPro" id="IPR039420">
    <property type="entry name" value="WalR-like"/>
</dbReference>
<gene>
    <name evidence="8" type="ORF">AB4Y30_17280</name>
</gene>
<dbReference type="AlphaFoldDB" id="A0AB39HQ09"/>
<evidence type="ECO:0000259" key="7">
    <source>
        <dbReference type="PROSITE" id="PS50110"/>
    </source>
</evidence>
<accession>A0AB39HQ09</accession>
<evidence type="ECO:0000256" key="3">
    <source>
        <dbReference type="ARBA" id="ARBA00023015"/>
    </source>
</evidence>
<dbReference type="GO" id="GO:0000976">
    <property type="term" value="F:transcription cis-regulatory region binding"/>
    <property type="evidence" value="ECO:0007669"/>
    <property type="project" value="TreeGrafter"/>
</dbReference>
<dbReference type="PROSITE" id="PS50110">
    <property type="entry name" value="RESPONSE_REGULATORY"/>
    <property type="match status" value="1"/>
</dbReference>
<dbReference type="SMART" id="SM00448">
    <property type="entry name" value="REC"/>
    <property type="match status" value="1"/>
</dbReference>
<feature type="modified residue" description="4-aspartylphosphate" evidence="6">
    <location>
        <position position="53"/>
    </location>
</feature>
<evidence type="ECO:0000256" key="1">
    <source>
        <dbReference type="ARBA" id="ARBA00022553"/>
    </source>
</evidence>
<feature type="domain" description="Response regulatory" evidence="7">
    <location>
        <begin position="2"/>
        <end position="116"/>
    </location>
</feature>
<dbReference type="PANTHER" id="PTHR48111:SF69">
    <property type="entry name" value="RESPONSE REGULATOR RECEIVER"/>
    <property type="match status" value="1"/>
</dbReference>
<sequence>MNVLLIDDEMLALNILEEALNHIGGIKIIGKSTLIDQALLVLKQQEVDVVFLDVAIEGQKGLSFARQLTEKYPHVQLVVVTAHTEFALEAFEINVKDYLKKPVQLERLTKTINRVKEYQELQSIASEQKMRKKERLRLQTLGRFRLLDKNNVEVKWRTQKARELLAFLWQHQHQDQPIYRENILESLWPNMEPERAQTLMHTTLYQLRQVLKKVGFPNAVILQNAQYILQLQLSSDLDELLLLMSQSSPDTTTVVRIKELYGTEYLEYEAYNWAWERKINIRREFLHFMEKFLPDMEQNIQQQRIKEQCLERMLKLEPFNINYTEQLLHHYGQMNNMHKLVECYQKSRYYWLHEFELGVPQQIIRAYEYYVN</sequence>
<evidence type="ECO:0000256" key="4">
    <source>
        <dbReference type="ARBA" id="ARBA00023125"/>
    </source>
</evidence>
<proteinExistence type="predicted"/>